<reference evidence="2" key="1">
    <citation type="submission" date="2020-08" db="EMBL/GenBank/DDBJ databases">
        <title>Genome sequencing and assembly of the red palm weevil Rhynchophorus ferrugineus.</title>
        <authorList>
            <person name="Dias G.B."/>
            <person name="Bergman C.M."/>
            <person name="Manee M."/>
        </authorList>
    </citation>
    <scope>NUCLEOTIDE SEQUENCE</scope>
    <source>
        <strain evidence="2">AA-2017</strain>
        <tissue evidence="2">Whole larva</tissue>
    </source>
</reference>
<evidence type="ECO:0000313" key="3">
    <source>
        <dbReference type="Proteomes" id="UP000625711"/>
    </source>
</evidence>
<evidence type="ECO:0000313" key="2">
    <source>
        <dbReference type="EMBL" id="KAF7272918.1"/>
    </source>
</evidence>
<feature type="region of interest" description="Disordered" evidence="1">
    <location>
        <begin position="1"/>
        <end position="71"/>
    </location>
</feature>
<dbReference type="EMBL" id="JAACXV010013654">
    <property type="protein sequence ID" value="KAF7272918.1"/>
    <property type="molecule type" value="Genomic_DNA"/>
</dbReference>
<protein>
    <submittedName>
        <fullName evidence="2">Uncharacterized protein</fullName>
    </submittedName>
</protein>
<dbReference type="AlphaFoldDB" id="A0A834I7E0"/>
<feature type="compositionally biased region" description="Polar residues" evidence="1">
    <location>
        <begin position="38"/>
        <end position="52"/>
    </location>
</feature>
<accession>A0A834I7E0</accession>
<evidence type="ECO:0000256" key="1">
    <source>
        <dbReference type="SAM" id="MobiDB-lite"/>
    </source>
</evidence>
<sequence>MESGGIKKSPHYPNGITPEGQLLKASGPGNLSWCSGCRSPSNVPTTGETPRGTNRGPELNQGGRLLKIKIR</sequence>
<name>A0A834I7E0_RHYFE</name>
<dbReference type="Proteomes" id="UP000625711">
    <property type="component" value="Unassembled WGS sequence"/>
</dbReference>
<organism evidence="2 3">
    <name type="scientific">Rhynchophorus ferrugineus</name>
    <name type="common">Red palm weevil</name>
    <name type="synonym">Curculio ferrugineus</name>
    <dbReference type="NCBI Taxonomy" id="354439"/>
    <lineage>
        <taxon>Eukaryota</taxon>
        <taxon>Metazoa</taxon>
        <taxon>Ecdysozoa</taxon>
        <taxon>Arthropoda</taxon>
        <taxon>Hexapoda</taxon>
        <taxon>Insecta</taxon>
        <taxon>Pterygota</taxon>
        <taxon>Neoptera</taxon>
        <taxon>Endopterygota</taxon>
        <taxon>Coleoptera</taxon>
        <taxon>Polyphaga</taxon>
        <taxon>Cucujiformia</taxon>
        <taxon>Curculionidae</taxon>
        <taxon>Dryophthorinae</taxon>
        <taxon>Rhynchophorus</taxon>
    </lineage>
</organism>
<gene>
    <name evidence="2" type="ORF">GWI33_014335</name>
</gene>
<proteinExistence type="predicted"/>
<keyword evidence="3" id="KW-1185">Reference proteome</keyword>
<comment type="caution">
    <text evidence="2">The sequence shown here is derived from an EMBL/GenBank/DDBJ whole genome shotgun (WGS) entry which is preliminary data.</text>
</comment>